<sequence length="90" mass="9695">MLSDGSEPPAHIVDAKVGARHGCSSSGPSIHTISPILALPLEIRLMIYRLSIVAGGLAILIACKLIQKEVARRQELSYARSPAIKLTFFE</sequence>
<keyword evidence="3" id="KW-1185">Reference proteome</keyword>
<organism evidence="2 3">
    <name type="scientific">Letharia columbiana</name>
    <dbReference type="NCBI Taxonomy" id="112416"/>
    <lineage>
        <taxon>Eukaryota</taxon>
        <taxon>Fungi</taxon>
        <taxon>Dikarya</taxon>
        <taxon>Ascomycota</taxon>
        <taxon>Pezizomycotina</taxon>
        <taxon>Lecanoromycetes</taxon>
        <taxon>OSLEUM clade</taxon>
        <taxon>Lecanoromycetidae</taxon>
        <taxon>Lecanorales</taxon>
        <taxon>Lecanorineae</taxon>
        <taxon>Parmeliaceae</taxon>
        <taxon>Letharia</taxon>
    </lineage>
</organism>
<keyword evidence="1" id="KW-1133">Transmembrane helix</keyword>
<evidence type="ECO:0000313" key="2">
    <source>
        <dbReference type="EMBL" id="KAF6236357.1"/>
    </source>
</evidence>
<dbReference type="Proteomes" id="UP000578531">
    <property type="component" value="Unassembled WGS sequence"/>
</dbReference>
<reference evidence="2 3" key="1">
    <citation type="journal article" date="2020" name="Genomics">
        <title>Complete, high-quality genomes from long-read metagenomic sequencing of two wolf lichen thalli reveals enigmatic genome architecture.</title>
        <authorList>
            <person name="McKenzie S.K."/>
            <person name="Walston R.F."/>
            <person name="Allen J.L."/>
        </authorList>
    </citation>
    <scope>NUCLEOTIDE SEQUENCE [LARGE SCALE GENOMIC DNA]</scope>
    <source>
        <strain evidence="2">WasteWater2</strain>
    </source>
</reference>
<gene>
    <name evidence="2" type="ORF">HO173_005448</name>
</gene>
<feature type="transmembrane region" description="Helical" evidence="1">
    <location>
        <begin position="46"/>
        <end position="66"/>
    </location>
</feature>
<name>A0A8H6FWZ4_9LECA</name>
<protein>
    <submittedName>
        <fullName evidence="2">Uncharacterized protein</fullName>
    </submittedName>
</protein>
<keyword evidence="1" id="KW-0472">Membrane</keyword>
<accession>A0A8H6FWZ4</accession>
<comment type="caution">
    <text evidence="2">The sequence shown here is derived from an EMBL/GenBank/DDBJ whole genome shotgun (WGS) entry which is preliminary data.</text>
</comment>
<dbReference type="EMBL" id="JACCJC010000019">
    <property type="protein sequence ID" value="KAF6236357.1"/>
    <property type="molecule type" value="Genomic_DNA"/>
</dbReference>
<dbReference type="GeneID" id="59287111"/>
<evidence type="ECO:0000256" key="1">
    <source>
        <dbReference type="SAM" id="Phobius"/>
    </source>
</evidence>
<proteinExistence type="predicted"/>
<dbReference type="RefSeq" id="XP_037165703.1">
    <property type="nucleotide sequence ID" value="XM_037307365.1"/>
</dbReference>
<keyword evidence="1" id="KW-0812">Transmembrane</keyword>
<evidence type="ECO:0000313" key="3">
    <source>
        <dbReference type="Proteomes" id="UP000578531"/>
    </source>
</evidence>
<dbReference type="AlphaFoldDB" id="A0A8H6FWZ4"/>